<evidence type="ECO:0000313" key="1">
    <source>
        <dbReference type="EMBL" id="PQA71679.1"/>
    </source>
</evidence>
<protein>
    <submittedName>
        <fullName evidence="1">Uncharacterized protein</fullName>
    </submittedName>
</protein>
<proteinExistence type="predicted"/>
<reference evidence="1 2" key="1">
    <citation type="submission" date="2018-02" db="EMBL/GenBank/DDBJ databases">
        <title>Draft genome sequence of Ochrobactrum oryzae found in Brazil.</title>
        <authorList>
            <person name="Cerdeira L."/>
            <person name="Andrade F."/>
            <person name="Zacariotto T."/>
            <person name="Barbosa B."/>
            <person name="Santos S."/>
            <person name="Cassetari V."/>
            <person name="Lincopan N."/>
        </authorList>
    </citation>
    <scope>NUCLEOTIDE SEQUENCE [LARGE SCALE GENOMIC DNA]</scope>
    <source>
        <strain evidence="1 2">OA447</strain>
    </source>
</reference>
<dbReference type="RefSeq" id="WP_104757457.1">
    <property type="nucleotide sequence ID" value="NZ_PTRC01000051.1"/>
</dbReference>
<keyword evidence="2" id="KW-1185">Reference proteome</keyword>
<evidence type="ECO:0000313" key="2">
    <source>
        <dbReference type="Proteomes" id="UP000238493"/>
    </source>
</evidence>
<dbReference type="OrthoDB" id="7220707at2"/>
<dbReference type="Proteomes" id="UP000238493">
    <property type="component" value="Unassembled WGS sequence"/>
</dbReference>
<gene>
    <name evidence="1" type="ORF">C3731_20530</name>
</gene>
<dbReference type="AlphaFoldDB" id="A0A2S7IUK2"/>
<organism evidence="1 2">
    <name type="scientific">Brucella oryzae</name>
    <dbReference type="NCBI Taxonomy" id="335286"/>
    <lineage>
        <taxon>Bacteria</taxon>
        <taxon>Pseudomonadati</taxon>
        <taxon>Pseudomonadota</taxon>
        <taxon>Alphaproteobacteria</taxon>
        <taxon>Hyphomicrobiales</taxon>
        <taxon>Brucellaceae</taxon>
        <taxon>Brucella/Ochrobactrum group</taxon>
        <taxon>Brucella</taxon>
    </lineage>
</organism>
<comment type="caution">
    <text evidence="1">The sequence shown here is derived from an EMBL/GenBank/DDBJ whole genome shotgun (WGS) entry which is preliminary data.</text>
</comment>
<sequence length="85" mass="9314">MSMQTQYVVQAYSKAPKGKINADAPFLAKDVSHARRIAEKLASIKPAVVAFVSKGDADTGDYEEPKLIFAYGDRLPPEVAEMEKI</sequence>
<dbReference type="EMBL" id="PTRC01000051">
    <property type="protein sequence ID" value="PQA71679.1"/>
    <property type="molecule type" value="Genomic_DNA"/>
</dbReference>
<name>A0A2S7IUK2_9HYPH</name>
<accession>A0A2S7IUK2</accession>